<dbReference type="InterPro" id="IPR035965">
    <property type="entry name" value="PAS-like_dom_sf"/>
</dbReference>
<dbReference type="CDD" id="cd01949">
    <property type="entry name" value="GGDEF"/>
    <property type="match status" value="1"/>
</dbReference>
<dbReference type="SUPFAM" id="SSF55073">
    <property type="entry name" value="Nucleotide cyclase"/>
    <property type="match status" value="1"/>
</dbReference>
<dbReference type="Gene3D" id="3.30.70.270">
    <property type="match status" value="1"/>
</dbReference>
<organism evidence="5 6">
    <name type="scientific">Guyparkeria halophila</name>
    <dbReference type="NCBI Taxonomy" id="47960"/>
    <lineage>
        <taxon>Bacteria</taxon>
        <taxon>Pseudomonadati</taxon>
        <taxon>Pseudomonadota</taxon>
        <taxon>Gammaproteobacteria</taxon>
        <taxon>Chromatiales</taxon>
        <taxon>Thioalkalibacteraceae</taxon>
        <taxon>Guyparkeria</taxon>
    </lineage>
</organism>
<evidence type="ECO:0000259" key="3">
    <source>
        <dbReference type="PROSITE" id="PS50112"/>
    </source>
</evidence>
<name>A0A6I6D1C4_9GAMM</name>
<dbReference type="Pfam" id="PF13426">
    <property type="entry name" value="PAS_9"/>
    <property type="match status" value="1"/>
</dbReference>
<dbReference type="CDD" id="cd00130">
    <property type="entry name" value="PAS"/>
    <property type="match status" value="2"/>
</dbReference>
<dbReference type="InterPro" id="IPR029150">
    <property type="entry name" value="dCache_3"/>
</dbReference>
<dbReference type="Gene3D" id="2.10.70.100">
    <property type="match status" value="1"/>
</dbReference>
<dbReference type="NCBIfam" id="TIGR00229">
    <property type="entry name" value="sensory_box"/>
    <property type="match status" value="1"/>
</dbReference>
<dbReference type="PANTHER" id="PTHR46663">
    <property type="entry name" value="DIGUANYLATE CYCLASE DGCT-RELATED"/>
    <property type="match status" value="1"/>
</dbReference>
<evidence type="ECO:0000313" key="6">
    <source>
        <dbReference type="Proteomes" id="UP000427716"/>
    </source>
</evidence>
<gene>
    <name evidence="5" type="ORF">GM160_07125</name>
</gene>
<dbReference type="RefSeq" id="WP_156574192.1">
    <property type="nucleotide sequence ID" value="NZ_CP046415.1"/>
</dbReference>
<keyword evidence="6" id="KW-1185">Reference proteome</keyword>
<feature type="domain" description="GGDEF" evidence="4">
    <location>
        <begin position="657"/>
        <end position="780"/>
    </location>
</feature>
<keyword evidence="2" id="KW-0812">Transmembrane</keyword>
<feature type="transmembrane region" description="Helical" evidence="2">
    <location>
        <begin position="12"/>
        <end position="34"/>
    </location>
</feature>
<keyword evidence="2" id="KW-0472">Membrane</keyword>
<dbReference type="AlphaFoldDB" id="A0A6I6D1C4"/>
<dbReference type="PROSITE" id="PS50887">
    <property type="entry name" value="GGDEF"/>
    <property type="match status" value="1"/>
</dbReference>
<dbReference type="SMART" id="SM00091">
    <property type="entry name" value="PAS"/>
    <property type="match status" value="2"/>
</dbReference>
<dbReference type="NCBIfam" id="TIGR00254">
    <property type="entry name" value="GGDEF"/>
    <property type="match status" value="1"/>
</dbReference>
<dbReference type="SMART" id="SM00086">
    <property type="entry name" value="PAC"/>
    <property type="match status" value="2"/>
</dbReference>
<evidence type="ECO:0000256" key="1">
    <source>
        <dbReference type="ARBA" id="ARBA00001946"/>
    </source>
</evidence>
<dbReference type="InterPro" id="IPR043128">
    <property type="entry name" value="Rev_trsase/Diguanyl_cyclase"/>
</dbReference>
<dbReference type="SMART" id="SM00267">
    <property type="entry name" value="GGDEF"/>
    <property type="match status" value="1"/>
</dbReference>
<accession>A0A6I6D1C4</accession>
<dbReference type="PROSITE" id="PS50112">
    <property type="entry name" value="PAS"/>
    <property type="match status" value="2"/>
</dbReference>
<evidence type="ECO:0000313" key="5">
    <source>
        <dbReference type="EMBL" id="QGT78688.1"/>
    </source>
</evidence>
<dbReference type="Pfam" id="PF14827">
    <property type="entry name" value="dCache_3"/>
    <property type="match status" value="1"/>
</dbReference>
<dbReference type="Gene3D" id="3.30.450.20">
    <property type="entry name" value="PAS domain"/>
    <property type="match status" value="2"/>
</dbReference>
<protein>
    <submittedName>
        <fullName evidence="5">Diguanylate cyclase</fullName>
    </submittedName>
</protein>
<dbReference type="InterPro" id="IPR052163">
    <property type="entry name" value="DGC-Regulatory_Protein"/>
</dbReference>
<proteinExistence type="predicted"/>
<reference evidence="5 6" key="1">
    <citation type="submission" date="2019-11" db="EMBL/GenBank/DDBJ databases">
        <authorList>
            <person name="Zhang J."/>
            <person name="Sun C."/>
        </authorList>
    </citation>
    <scope>NUCLEOTIDE SEQUENCE [LARGE SCALE GENOMIC DNA]</scope>
    <source>
        <strain evidence="6">sp2</strain>
    </source>
</reference>
<dbReference type="Pfam" id="PF00990">
    <property type="entry name" value="GGDEF"/>
    <property type="match status" value="1"/>
</dbReference>
<feature type="domain" description="PAS" evidence="3">
    <location>
        <begin position="498"/>
        <end position="539"/>
    </location>
</feature>
<feature type="transmembrane region" description="Helical" evidence="2">
    <location>
        <begin position="332"/>
        <end position="354"/>
    </location>
</feature>
<dbReference type="PANTHER" id="PTHR46663:SF3">
    <property type="entry name" value="SLL0267 PROTEIN"/>
    <property type="match status" value="1"/>
</dbReference>
<dbReference type="Proteomes" id="UP000427716">
    <property type="component" value="Chromosome"/>
</dbReference>
<dbReference type="GO" id="GO:0003824">
    <property type="term" value="F:catalytic activity"/>
    <property type="evidence" value="ECO:0007669"/>
    <property type="project" value="UniProtKB-ARBA"/>
</dbReference>
<dbReference type="KEGG" id="ghl:GM160_07125"/>
<evidence type="ECO:0000256" key="2">
    <source>
        <dbReference type="SAM" id="Phobius"/>
    </source>
</evidence>
<dbReference type="EMBL" id="CP046415">
    <property type="protein sequence ID" value="QGT78688.1"/>
    <property type="molecule type" value="Genomic_DNA"/>
</dbReference>
<feature type="domain" description="PAS" evidence="3">
    <location>
        <begin position="402"/>
        <end position="447"/>
    </location>
</feature>
<dbReference type="FunFam" id="3.30.70.270:FF:000001">
    <property type="entry name" value="Diguanylate cyclase domain protein"/>
    <property type="match status" value="1"/>
</dbReference>
<comment type="cofactor">
    <cofactor evidence="1">
        <name>Mg(2+)</name>
        <dbReference type="ChEBI" id="CHEBI:18420"/>
    </cofactor>
</comment>
<dbReference type="Pfam" id="PF08447">
    <property type="entry name" value="PAS_3"/>
    <property type="match status" value="1"/>
</dbReference>
<sequence>MPLNHAPIRRLYLRHALVILTVLVGFAVLVWTFVDSHRDLKRSLAKETLNHLAMEYDLLKSYQRTLADEVVTDHLRTPVVLELMHRAASTEDPAERARLREQLHARLEPVYKRMRENGFRQLHYHLPGAVSFLRFHRPDAFGDDLWDVRAGLRLVNETRRPVFGFEEGRVYNGFRHIYPLLHEGEFVGSVEASFSFRTFLLHHVDLDASLYRLILPQSLVDSTVWGEPRERYYAGTPLHPDYLRDKEADPFSNPALLPPAGNWSESEVDALEAAVADRAAEKLPEGRAFSLVTLAPSPVVISFLPVENTLGDSAAWIMRFQRAPEAAASWGWMWLKIAIALGLLLLVLATLLVLDRRDYLGNRARAQLLADLHEEHQRLEQAQWIARLGSWESDGPNGEIRWSDQVYDIFGVSPESFRPTHESFMALVHPADRDRVAEAAEHSFATGAPYVIEHRILRPDGQVRHVLERGVVETGADCRERMIGTVQDVSEQRALAESRLESEAIIESAHEAIFVCDTEGLVQRCNASFRRLVGVDETQSTSLHVQTIFASTARDDAVDLPAAWREAREQGSWEGELMLLDRKRGERTPVLLSLTALTLDWGERRLVGLFSDISDIHDRERRMWYRAHHDPLTGAANRVLFHERLTRAIAEAERHGDLVAVLYLDLDDFKPINDTHGHDVGDQVLVTLVRRLQEATRETDSVARLGGDEFAVLVVRPADAEDVRTVAEKLGEVVERSITLDGLTVRVTVSIGSAVYPTDGTTPEALLQAADEAMYQQKAR</sequence>
<evidence type="ECO:0000259" key="4">
    <source>
        <dbReference type="PROSITE" id="PS50887"/>
    </source>
</evidence>
<dbReference type="InterPro" id="IPR029787">
    <property type="entry name" value="Nucleotide_cyclase"/>
</dbReference>
<dbReference type="SUPFAM" id="SSF55785">
    <property type="entry name" value="PYP-like sensor domain (PAS domain)"/>
    <property type="match status" value="2"/>
</dbReference>
<dbReference type="InterPro" id="IPR000014">
    <property type="entry name" value="PAS"/>
</dbReference>
<dbReference type="InterPro" id="IPR013655">
    <property type="entry name" value="PAS_fold_3"/>
</dbReference>
<dbReference type="InterPro" id="IPR001610">
    <property type="entry name" value="PAC"/>
</dbReference>
<keyword evidence="2" id="KW-1133">Transmembrane helix</keyword>
<dbReference type="InterPro" id="IPR000160">
    <property type="entry name" value="GGDEF_dom"/>
</dbReference>